<dbReference type="EMBL" id="JABMKX010000005">
    <property type="protein sequence ID" value="NQX45839.1"/>
    <property type="molecule type" value="Genomic_DNA"/>
</dbReference>
<keyword evidence="2" id="KW-0347">Helicase</keyword>
<comment type="caution">
    <text evidence="2">The sequence shown here is derived from an EMBL/GenBank/DDBJ whole genome shotgun (WGS) entry which is preliminary data.</text>
</comment>
<dbReference type="InterPro" id="IPR036390">
    <property type="entry name" value="WH_DNA-bd_sf"/>
</dbReference>
<accession>A0ABX2DQF2</accession>
<keyword evidence="2" id="KW-0067">ATP-binding</keyword>
<proteinExistence type="predicted"/>
<keyword evidence="2" id="KW-0547">Nucleotide-binding</keyword>
<dbReference type="GO" id="GO:0004386">
    <property type="term" value="F:helicase activity"/>
    <property type="evidence" value="ECO:0007669"/>
    <property type="project" value="UniProtKB-KW"/>
</dbReference>
<gene>
    <name evidence="2" type="ORF">HQN87_10890</name>
</gene>
<protein>
    <submittedName>
        <fullName evidence="2">Superfamily II DNA helicase</fullName>
    </submittedName>
</protein>
<dbReference type="SUPFAM" id="SSF46785">
    <property type="entry name" value="Winged helix' DNA-binding domain"/>
    <property type="match status" value="1"/>
</dbReference>
<dbReference type="Proteomes" id="UP000711047">
    <property type="component" value="Unassembled WGS sequence"/>
</dbReference>
<dbReference type="SMART" id="SM00956">
    <property type="entry name" value="RQC"/>
    <property type="match status" value="1"/>
</dbReference>
<dbReference type="NCBIfam" id="NF041107">
    <property type="entry name" value="RQC_minor_1"/>
    <property type="match status" value="1"/>
</dbReference>
<dbReference type="InterPro" id="IPR036388">
    <property type="entry name" value="WH-like_DNA-bd_sf"/>
</dbReference>
<dbReference type="CDD" id="cd00636">
    <property type="entry name" value="TroA-like"/>
    <property type="match status" value="1"/>
</dbReference>
<keyword evidence="3" id="KW-1185">Reference proteome</keyword>
<name>A0ABX2DQF2_9BACL</name>
<evidence type="ECO:0000259" key="1">
    <source>
        <dbReference type="SMART" id="SM00956"/>
    </source>
</evidence>
<dbReference type="Gene3D" id="1.10.10.10">
    <property type="entry name" value="Winged helix-like DNA-binding domain superfamily/Winged helix DNA-binding domain"/>
    <property type="match status" value="1"/>
</dbReference>
<keyword evidence="2" id="KW-0378">Hydrolase</keyword>
<feature type="domain" description="RQC" evidence="1">
    <location>
        <begin position="6"/>
        <end position="107"/>
    </location>
</feature>
<sequence>MALPVPELQAILRAADDIITLGGRTQLAKILKGSKEKKLLERGLDRNPSYGFYRELTLEQIMEKVDTLIHTGYLKTELYGKLPMIEFTPHGWTLERERRAEEFLREWDQWLDNGITPVSMDYLKELNRGMIFLFLFKILGSGDRKYIPFLQQWQPIEFKKVQAEIGQVIASLNERERLGEREWQELLRERSQSLIIRSRDPLILVCQQCDGLFVFDELDLSCYGADGIHYPEQCPGCRLEESGVNE</sequence>
<organism evidence="2 3">
    <name type="scientific">Paenibacillus tritici</name>
    <dbReference type="NCBI Taxonomy" id="1873425"/>
    <lineage>
        <taxon>Bacteria</taxon>
        <taxon>Bacillati</taxon>
        <taxon>Bacillota</taxon>
        <taxon>Bacilli</taxon>
        <taxon>Bacillales</taxon>
        <taxon>Paenibacillaceae</taxon>
        <taxon>Paenibacillus</taxon>
    </lineage>
</organism>
<dbReference type="Pfam" id="PF09382">
    <property type="entry name" value="RQC"/>
    <property type="match status" value="1"/>
</dbReference>
<dbReference type="InterPro" id="IPR018982">
    <property type="entry name" value="RQC_domain"/>
</dbReference>
<evidence type="ECO:0000313" key="2">
    <source>
        <dbReference type="EMBL" id="NQX45839.1"/>
    </source>
</evidence>
<reference evidence="2 3" key="1">
    <citation type="submission" date="2020-05" db="EMBL/GenBank/DDBJ databases">
        <title>Paenibacillus glebae, sp. nov., Paenibacillus humi sp. nov., Paenibacillus pedi sp. nov., Paenibacillus terrestris sp. nov. and Paenibacillus terricola sp. nov., isolated from a forest top soil sample.</title>
        <authorList>
            <person name="Qi S."/>
            <person name="Carlier A."/>
            <person name="Cnockaert M."/>
            <person name="Vandamme P."/>
        </authorList>
    </citation>
    <scope>NUCLEOTIDE SEQUENCE [LARGE SCALE GENOMIC DNA]</scope>
    <source>
        <strain evidence="2 3">LMG 29502</strain>
    </source>
</reference>
<evidence type="ECO:0000313" key="3">
    <source>
        <dbReference type="Proteomes" id="UP000711047"/>
    </source>
</evidence>